<name>A0ABQ9JRP7_9CUCU</name>
<protein>
    <submittedName>
        <fullName evidence="1">Uncharacterized protein</fullName>
    </submittedName>
</protein>
<proteinExistence type="predicted"/>
<organism evidence="1 2">
    <name type="scientific">Molorchus minor</name>
    <dbReference type="NCBI Taxonomy" id="1323400"/>
    <lineage>
        <taxon>Eukaryota</taxon>
        <taxon>Metazoa</taxon>
        <taxon>Ecdysozoa</taxon>
        <taxon>Arthropoda</taxon>
        <taxon>Hexapoda</taxon>
        <taxon>Insecta</taxon>
        <taxon>Pterygota</taxon>
        <taxon>Neoptera</taxon>
        <taxon>Endopterygota</taxon>
        <taxon>Coleoptera</taxon>
        <taxon>Polyphaga</taxon>
        <taxon>Cucujiformia</taxon>
        <taxon>Chrysomeloidea</taxon>
        <taxon>Cerambycidae</taxon>
        <taxon>Lamiinae</taxon>
        <taxon>Monochamini</taxon>
        <taxon>Molorchus</taxon>
    </lineage>
</organism>
<dbReference type="Proteomes" id="UP001162164">
    <property type="component" value="Unassembled WGS sequence"/>
</dbReference>
<keyword evidence="2" id="KW-1185">Reference proteome</keyword>
<evidence type="ECO:0000313" key="2">
    <source>
        <dbReference type="Proteomes" id="UP001162164"/>
    </source>
</evidence>
<accession>A0ABQ9JRP7</accession>
<reference evidence="1" key="1">
    <citation type="journal article" date="2023" name="Insect Mol. Biol.">
        <title>Genome sequencing provides insights into the evolution of gene families encoding plant cell wall-degrading enzymes in longhorned beetles.</title>
        <authorList>
            <person name="Shin N.R."/>
            <person name="Okamura Y."/>
            <person name="Kirsch R."/>
            <person name="Pauchet Y."/>
        </authorList>
    </citation>
    <scope>NUCLEOTIDE SEQUENCE</scope>
    <source>
        <strain evidence="1">MMC_N1</strain>
    </source>
</reference>
<evidence type="ECO:0000313" key="1">
    <source>
        <dbReference type="EMBL" id="KAJ8980950.1"/>
    </source>
</evidence>
<sequence>MGEPDPPRNEDVEAAIAEQLLIVDNVPQYNNLQLNNSTRNISNLALPTSVQTVSEFFWVLA</sequence>
<gene>
    <name evidence="1" type="ORF">NQ317_001213</name>
</gene>
<comment type="caution">
    <text evidence="1">The sequence shown here is derived from an EMBL/GenBank/DDBJ whole genome shotgun (WGS) entry which is preliminary data.</text>
</comment>
<dbReference type="EMBL" id="JAPWTJ010000218">
    <property type="protein sequence ID" value="KAJ8980950.1"/>
    <property type="molecule type" value="Genomic_DNA"/>
</dbReference>